<reference evidence="1 2" key="2">
    <citation type="journal article" date="2013" name="PLoS ONE">
        <title>INDIGO - INtegrated Data Warehouse of MIcrobial GenOmes with Examples from the Red Sea Extremophiles.</title>
        <authorList>
            <person name="Alam I."/>
            <person name="Antunes A."/>
            <person name="Kamau A.A."/>
            <person name="Ba Alawi W."/>
            <person name="Kalkatawi M."/>
            <person name="Stingl U."/>
            <person name="Bajic V.B."/>
        </authorList>
    </citation>
    <scope>NUCLEOTIDE SEQUENCE [LARGE SCALE GENOMIC DNA]</scope>
    <source>
        <strain evidence="1 2">E1L3A</strain>
    </source>
</reference>
<evidence type="ECO:0000313" key="2">
    <source>
        <dbReference type="Proteomes" id="UP000006242"/>
    </source>
</evidence>
<sequence length="56" mass="6224">MGVFSAILLLLKPCRAIETWRSRGVERGVSQQRQTQVLRGEGNDGRAMQIARGGIR</sequence>
<keyword evidence="2" id="KW-1185">Reference proteome</keyword>
<reference evidence="1 2" key="1">
    <citation type="journal article" date="2011" name="J. Bacteriol.">
        <title>Genome sequence of Salinisphaera shabanensis, a gammaproteobacterium from the harsh, variable environment of the brine-seawater interface of the Shaban Deep in the Red Sea.</title>
        <authorList>
            <person name="Antunes A."/>
            <person name="Alam I."/>
            <person name="Bajic V.B."/>
            <person name="Stingl U."/>
        </authorList>
    </citation>
    <scope>NUCLEOTIDE SEQUENCE [LARGE SCALE GENOMIC DNA]</scope>
    <source>
        <strain evidence="1 2">E1L3A</strain>
    </source>
</reference>
<comment type="caution">
    <text evidence="1">The sequence shown here is derived from an EMBL/GenBank/DDBJ whole genome shotgun (WGS) entry which is preliminary data.</text>
</comment>
<evidence type="ECO:0000313" key="1">
    <source>
        <dbReference type="EMBL" id="ERJ20525.1"/>
    </source>
</evidence>
<proteinExistence type="predicted"/>
<accession>U2ES55</accession>
<name>U2ES55_9GAMM</name>
<gene>
    <name evidence="1" type="ORF">SSPSH_000635</name>
</gene>
<dbReference type="AlphaFoldDB" id="U2ES55"/>
<protein>
    <submittedName>
        <fullName evidence="1">Uncharacterized protein</fullName>
    </submittedName>
</protein>
<dbReference type="Proteomes" id="UP000006242">
    <property type="component" value="Unassembled WGS sequence"/>
</dbReference>
<organism evidence="1 2">
    <name type="scientific">Salinisphaera shabanensis E1L3A</name>
    <dbReference type="NCBI Taxonomy" id="1033802"/>
    <lineage>
        <taxon>Bacteria</taxon>
        <taxon>Pseudomonadati</taxon>
        <taxon>Pseudomonadota</taxon>
        <taxon>Gammaproteobacteria</taxon>
        <taxon>Salinisphaerales</taxon>
        <taxon>Salinisphaeraceae</taxon>
        <taxon>Salinisphaera</taxon>
    </lineage>
</organism>
<dbReference type="EMBL" id="AFNV02000003">
    <property type="protein sequence ID" value="ERJ20525.1"/>
    <property type="molecule type" value="Genomic_DNA"/>
</dbReference>